<dbReference type="Proteomes" id="UP000490939">
    <property type="component" value="Unassembled WGS sequence"/>
</dbReference>
<keyword evidence="6" id="KW-1185">Reference proteome</keyword>
<evidence type="ECO:0000256" key="1">
    <source>
        <dbReference type="SAM" id="SignalP"/>
    </source>
</evidence>
<proteinExistence type="predicted"/>
<comment type="caution">
    <text evidence="2">The sequence shown here is derived from an EMBL/GenBank/DDBJ whole genome shotgun (WGS) entry which is preliminary data.</text>
</comment>
<feature type="chain" id="PRO_5044691012" evidence="1">
    <location>
        <begin position="20"/>
        <end position="337"/>
    </location>
</feature>
<evidence type="ECO:0000313" key="4">
    <source>
        <dbReference type="EMBL" id="KAE9989309.1"/>
    </source>
</evidence>
<name>A0A8H3YSA8_VENIN</name>
<sequence length="337" mass="35844">MKFTTGASLLSLAAMQVIAMPTLEAQDGIQVEIPKMIKAKYRPEAKRAIIRYPAFTLAPNGQGATMASMDKGGQAGSLIIGSGMCTKCTILSAHYRLVFPDGREATPKDGVYIHHMTSTLSPKKADNPIGSSFAMGPGAYFIDRGEDSGETDTVFTSVGDEKFVSGYHVNGTPSIKVSYDLVNVGKESKAKQLHLELEYEYLEGIVGKDAGHTLKSVMGTPKLNGKSVSQGMKVSKDTNIVWARGHLHQGGEEMSLSVDGVQKCVSKPTYDSAGVITTMSLCPEVIEIKAGQVLTIASVYDIQAHKLRESSDGSGKAAKGKIGGSDVMGMFAMSYTT</sequence>
<dbReference type="EMBL" id="WNWR01000193">
    <property type="protein sequence ID" value="KAE9989309.1"/>
    <property type="molecule type" value="Genomic_DNA"/>
</dbReference>
<accession>A0A8H3YSA8</accession>
<dbReference type="OrthoDB" id="3898482at2759"/>
<gene>
    <name evidence="3" type="ORF">BLS_002825</name>
    <name evidence="4" type="ORF">EG327_002856</name>
    <name evidence="2" type="ORF">EG328_005373</name>
</gene>
<evidence type="ECO:0000313" key="2">
    <source>
        <dbReference type="EMBL" id="KAE9971755.1"/>
    </source>
</evidence>
<dbReference type="AlphaFoldDB" id="A0A8H3YSA8"/>
<evidence type="ECO:0000313" key="5">
    <source>
        <dbReference type="Proteomes" id="UP000447873"/>
    </source>
</evidence>
<dbReference type="EMBL" id="WNWQ01000019">
    <property type="protein sequence ID" value="KAE9984231.1"/>
    <property type="molecule type" value="Genomic_DNA"/>
</dbReference>
<protein>
    <submittedName>
        <fullName evidence="2">Uncharacterized protein</fullName>
    </submittedName>
</protein>
<evidence type="ECO:0000313" key="3">
    <source>
        <dbReference type="EMBL" id="KAE9984231.1"/>
    </source>
</evidence>
<dbReference type="Proteomes" id="UP000433883">
    <property type="component" value="Unassembled WGS sequence"/>
</dbReference>
<dbReference type="EMBL" id="WNWS01000289">
    <property type="protein sequence ID" value="KAE9971755.1"/>
    <property type="molecule type" value="Genomic_DNA"/>
</dbReference>
<organism evidence="2 5">
    <name type="scientific">Venturia inaequalis</name>
    <name type="common">Apple scab fungus</name>
    <dbReference type="NCBI Taxonomy" id="5025"/>
    <lineage>
        <taxon>Eukaryota</taxon>
        <taxon>Fungi</taxon>
        <taxon>Dikarya</taxon>
        <taxon>Ascomycota</taxon>
        <taxon>Pezizomycotina</taxon>
        <taxon>Dothideomycetes</taxon>
        <taxon>Pleosporomycetidae</taxon>
        <taxon>Venturiales</taxon>
        <taxon>Venturiaceae</taxon>
        <taxon>Venturia</taxon>
    </lineage>
</organism>
<reference evidence="2 5" key="1">
    <citation type="submission" date="2018-12" db="EMBL/GenBank/DDBJ databases">
        <title>Venturia inaequalis Genome Resource.</title>
        <authorList>
            <person name="Lichtner F.J."/>
        </authorList>
    </citation>
    <scope>NUCLEOTIDE SEQUENCE [LARGE SCALE GENOMIC DNA]</scope>
    <source>
        <strain evidence="2 5">120213</strain>
        <strain evidence="3">Bline_iso_100314</strain>
        <strain evidence="4 6">DMI_063113</strain>
    </source>
</reference>
<feature type="signal peptide" evidence="1">
    <location>
        <begin position="1"/>
        <end position="19"/>
    </location>
</feature>
<keyword evidence="1" id="KW-0732">Signal</keyword>
<evidence type="ECO:0000313" key="6">
    <source>
        <dbReference type="Proteomes" id="UP000490939"/>
    </source>
</evidence>
<dbReference type="Proteomes" id="UP000447873">
    <property type="component" value="Unassembled WGS sequence"/>
</dbReference>